<proteinExistence type="predicted"/>
<reference evidence="2" key="1">
    <citation type="submission" date="2018-08" db="EMBL/GenBank/DDBJ databases">
        <authorList>
            <person name="Zhang J."/>
            <person name="Du Z.-J."/>
        </authorList>
    </citation>
    <scope>NUCLEOTIDE SEQUENCE [LARGE SCALE GENOMIC DNA]</scope>
    <source>
        <strain evidence="2">KCTC 52655</strain>
    </source>
</reference>
<dbReference type="AlphaFoldDB" id="A0A3D8MEI5"/>
<keyword evidence="2" id="KW-1185">Reference proteome</keyword>
<gene>
    <name evidence="1" type="ORF">DXV75_00735</name>
</gene>
<protein>
    <submittedName>
        <fullName evidence="1">Uncharacterized protein</fullName>
    </submittedName>
</protein>
<organism evidence="1 2">
    <name type="scientific">Alteromonas aestuariivivens</name>
    <dbReference type="NCBI Taxonomy" id="1938339"/>
    <lineage>
        <taxon>Bacteria</taxon>
        <taxon>Pseudomonadati</taxon>
        <taxon>Pseudomonadota</taxon>
        <taxon>Gammaproteobacteria</taxon>
        <taxon>Alteromonadales</taxon>
        <taxon>Alteromonadaceae</taxon>
        <taxon>Alteromonas/Salinimonas group</taxon>
        <taxon>Alteromonas</taxon>
    </lineage>
</organism>
<dbReference type="EMBL" id="QRHA01000001">
    <property type="protein sequence ID" value="RDV29026.1"/>
    <property type="molecule type" value="Genomic_DNA"/>
</dbReference>
<comment type="caution">
    <text evidence="1">The sequence shown here is derived from an EMBL/GenBank/DDBJ whole genome shotgun (WGS) entry which is preliminary data.</text>
</comment>
<name>A0A3D8MEI5_9ALTE</name>
<evidence type="ECO:0000313" key="1">
    <source>
        <dbReference type="EMBL" id="RDV29026.1"/>
    </source>
</evidence>
<evidence type="ECO:0000313" key="2">
    <source>
        <dbReference type="Proteomes" id="UP000256561"/>
    </source>
</evidence>
<sequence length="74" mass="8786">MPVVLIIVFMWSICRIDVYMSTAFFDKFVWYDISRLAGQFGNPVNLKLMLGHIRPLIQNLVNKLLIRLKKRYLN</sequence>
<dbReference type="Proteomes" id="UP000256561">
    <property type="component" value="Unassembled WGS sequence"/>
</dbReference>
<accession>A0A3D8MEI5</accession>